<evidence type="ECO:0000259" key="6">
    <source>
        <dbReference type="Pfam" id="PF06803"/>
    </source>
</evidence>
<feature type="transmembrane region" description="Helical" evidence="5">
    <location>
        <begin position="65"/>
        <end position="83"/>
    </location>
</feature>
<evidence type="ECO:0000256" key="1">
    <source>
        <dbReference type="ARBA" id="ARBA00004127"/>
    </source>
</evidence>
<evidence type="ECO:0000256" key="3">
    <source>
        <dbReference type="ARBA" id="ARBA00022989"/>
    </source>
</evidence>
<accession>A0AAU8CZP0</accession>
<comment type="subcellular location">
    <subcellularLocation>
        <location evidence="1">Endomembrane system</location>
        <topology evidence="1">Multi-pass membrane protein</topology>
    </subcellularLocation>
</comment>
<geneLocation type="plasmid" evidence="7">
    <name>pMk2240A</name>
</geneLocation>
<dbReference type="InterPro" id="IPR010652">
    <property type="entry name" value="DUF1232"/>
</dbReference>
<reference evidence="7" key="1">
    <citation type="submission" date="2024-06" db="EMBL/GenBank/DDBJ databases">
        <title>Mesorhizobium karijinii sp. nov., a symbiont of the iconic Swainsona formosa from arid Australia.</title>
        <authorList>
            <person name="Hill Y.J."/>
            <person name="Watkin E.L.J."/>
            <person name="O'Hara G.W."/>
            <person name="Terpolilli J."/>
            <person name="Tye M.L."/>
            <person name="Kohlmeier M.G."/>
        </authorList>
    </citation>
    <scope>NUCLEOTIDE SEQUENCE</scope>
    <source>
        <strain evidence="7">WSM2240</strain>
        <plasmid evidence="7">pMk2240A</plasmid>
    </source>
</reference>
<dbReference type="EMBL" id="CP159256">
    <property type="protein sequence ID" value="XCG52304.1"/>
    <property type="molecule type" value="Genomic_DNA"/>
</dbReference>
<keyword evidence="3 5" id="KW-1133">Transmembrane helix</keyword>
<proteinExistence type="predicted"/>
<feature type="domain" description="DUF1232" evidence="6">
    <location>
        <begin position="34"/>
        <end position="70"/>
    </location>
</feature>
<keyword evidence="7" id="KW-0614">Plasmid</keyword>
<evidence type="ECO:0000256" key="5">
    <source>
        <dbReference type="SAM" id="Phobius"/>
    </source>
</evidence>
<evidence type="ECO:0000313" key="7">
    <source>
        <dbReference type="EMBL" id="XCG52304.1"/>
    </source>
</evidence>
<keyword evidence="4 5" id="KW-0472">Membrane</keyword>
<feature type="transmembrane region" description="Helical" evidence="5">
    <location>
        <begin position="104"/>
        <end position="123"/>
    </location>
</feature>
<dbReference type="Pfam" id="PF06803">
    <property type="entry name" value="DUF1232"/>
    <property type="match status" value="1"/>
</dbReference>
<feature type="transmembrane region" description="Helical" evidence="5">
    <location>
        <begin position="32"/>
        <end position="53"/>
    </location>
</feature>
<sequence length="128" mass="14127">MTVLASIKAWARSVKRDVVALWIAARDPRVPWYAKLAAGAVAAYALSPIDLIPDFIPVLGYLDEVIMLPLGILLVVNLIPAPLMDEFRQDAIRREDRPKSVSGLAVILAIWLSVAAWLVLLFWPNRAG</sequence>
<keyword evidence="2 5" id="KW-0812">Transmembrane</keyword>
<dbReference type="RefSeq" id="WP_353646511.1">
    <property type="nucleotide sequence ID" value="NZ_CP159256.1"/>
</dbReference>
<evidence type="ECO:0000256" key="4">
    <source>
        <dbReference type="ARBA" id="ARBA00023136"/>
    </source>
</evidence>
<dbReference type="AlphaFoldDB" id="A0AAU8CZP0"/>
<organism evidence="7">
    <name type="scientific">Mesorhizobium sp. WSM2240</name>
    <dbReference type="NCBI Taxonomy" id="3228851"/>
    <lineage>
        <taxon>Bacteria</taxon>
        <taxon>Pseudomonadati</taxon>
        <taxon>Pseudomonadota</taxon>
        <taxon>Alphaproteobacteria</taxon>
        <taxon>Hyphomicrobiales</taxon>
        <taxon>Phyllobacteriaceae</taxon>
        <taxon>Mesorhizobium</taxon>
    </lineage>
</organism>
<dbReference type="GO" id="GO:0012505">
    <property type="term" value="C:endomembrane system"/>
    <property type="evidence" value="ECO:0007669"/>
    <property type="project" value="UniProtKB-SubCell"/>
</dbReference>
<protein>
    <submittedName>
        <fullName evidence="7">DUF1232 domain-containing protein</fullName>
    </submittedName>
</protein>
<gene>
    <name evidence="7" type="ORF">ABVK50_33060</name>
</gene>
<evidence type="ECO:0000256" key="2">
    <source>
        <dbReference type="ARBA" id="ARBA00022692"/>
    </source>
</evidence>
<name>A0AAU8CZP0_9HYPH</name>